<evidence type="ECO:0000256" key="4">
    <source>
        <dbReference type="SAM" id="MobiDB-lite"/>
    </source>
</evidence>
<evidence type="ECO:0000256" key="3">
    <source>
        <dbReference type="ARBA" id="ARBA00022729"/>
    </source>
</evidence>
<dbReference type="EMBL" id="CP095010">
    <property type="protein sequence ID" value="UOO97584.1"/>
    <property type="molecule type" value="Genomic_DNA"/>
</dbReference>
<sequence>MEHKTPTRREYMKYGGAVIGGGLLAGCTGSSSGDGVNSSNNSGSGATSLNSSGGNATTGSENSYSVTMAPIGEVEFETVPETWIANNGSWADMGIALGQEPPKGLWRPNRYHTHVYDDIPRVDVDWKDLDELWGSALSKERFYEIGADVHVFDPVFVLSRSKWKQADLDEIRENVGPVFGNSIYSQAFQWHDHRYYTLYEAFEKLAQVFDEEQRYRAFKQLHDEFIGRVQERLPPKSDRPSVAIIMVTSNKPEEFYPYPINKGTSYKQWRDLGVTSALKEAGIKDYYVSGGTIDYETLVEADPDILLMWDGRGRFERMSRKKFRNTLVSFMESHDVASQLTAVENDDVYRGAGIYQGPIINLAWTERGAWQLYPDEFDRDEQLFDRQHVADIINGDI</sequence>
<dbReference type="KEGG" id="hdo:MUK72_20115"/>
<feature type="domain" description="Fe/B12 periplasmic-binding" evidence="5">
    <location>
        <begin position="157"/>
        <end position="350"/>
    </location>
</feature>
<feature type="region of interest" description="Disordered" evidence="4">
    <location>
        <begin position="29"/>
        <end position="61"/>
    </location>
</feature>
<comment type="subcellular location">
    <subcellularLocation>
        <location evidence="1">Cell envelope</location>
    </subcellularLocation>
</comment>
<keyword evidence="7" id="KW-1185">Reference proteome</keyword>
<gene>
    <name evidence="6" type="ORF">MUK72_20115</name>
</gene>
<proteinExistence type="predicted"/>
<keyword evidence="3" id="KW-0732">Signal</keyword>
<accession>A0AAX3AUI0</accession>
<dbReference type="InterPro" id="IPR051313">
    <property type="entry name" value="Bact_iron-sidero_bind"/>
</dbReference>
<dbReference type="InterPro" id="IPR002491">
    <property type="entry name" value="ABC_transptr_periplasmic_BD"/>
</dbReference>
<dbReference type="AlphaFoldDB" id="A0AAX3AUI0"/>
<dbReference type="GeneID" id="71764205"/>
<keyword evidence="6" id="KW-0614">Plasmid</keyword>
<dbReference type="PROSITE" id="PS51257">
    <property type="entry name" value="PROKAR_LIPOPROTEIN"/>
    <property type="match status" value="1"/>
</dbReference>
<organism evidence="6 7">
    <name type="scientific">Halococcus dombrowskii</name>
    <dbReference type="NCBI Taxonomy" id="179637"/>
    <lineage>
        <taxon>Archaea</taxon>
        <taxon>Methanobacteriati</taxon>
        <taxon>Methanobacteriota</taxon>
        <taxon>Stenosarchaea group</taxon>
        <taxon>Halobacteria</taxon>
        <taxon>Halobacteriales</taxon>
        <taxon>Halococcaceae</taxon>
        <taxon>Halococcus</taxon>
    </lineage>
</organism>
<dbReference type="SUPFAM" id="SSF53807">
    <property type="entry name" value="Helical backbone' metal receptor"/>
    <property type="match status" value="1"/>
</dbReference>
<keyword evidence="2" id="KW-0813">Transport</keyword>
<reference evidence="6" key="1">
    <citation type="submission" date="2022-04" db="EMBL/GenBank/DDBJ databases">
        <title>Sequencing and genomic assembly of Halococcus dombrowskii.</title>
        <authorList>
            <person name="Lim S.W."/>
            <person name="MacLea K.S."/>
        </authorList>
    </citation>
    <scope>NUCLEOTIDE SEQUENCE</scope>
    <source>
        <strain evidence="6">H4</strain>
        <plasmid evidence="6">unnamed5</plasmid>
    </source>
</reference>
<dbReference type="PANTHER" id="PTHR30532:SF1">
    <property type="entry name" value="IRON(3+)-HYDROXAMATE-BINDING PROTEIN FHUD"/>
    <property type="match status" value="1"/>
</dbReference>
<name>A0AAX3AUI0_HALDO</name>
<dbReference type="Proteomes" id="UP000830542">
    <property type="component" value="Plasmid unnamed5"/>
</dbReference>
<feature type="compositionally biased region" description="Low complexity" evidence="4">
    <location>
        <begin position="29"/>
        <end position="55"/>
    </location>
</feature>
<evidence type="ECO:0000259" key="5">
    <source>
        <dbReference type="Pfam" id="PF01497"/>
    </source>
</evidence>
<evidence type="ECO:0000313" key="6">
    <source>
        <dbReference type="EMBL" id="UOO97584.1"/>
    </source>
</evidence>
<protein>
    <submittedName>
        <fullName evidence="6">ABC transporter substrate-binding protein</fullName>
    </submittedName>
</protein>
<dbReference type="PANTHER" id="PTHR30532">
    <property type="entry name" value="IRON III DICITRATE-BINDING PERIPLASMIC PROTEIN"/>
    <property type="match status" value="1"/>
</dbReference>
<dbReference type="Pfam" id="PF01497">
    <property type="entry name" value="Peripla_BP_2"/>
    <property type="match status" value="1"/>
</dbReference>
<evidence type="ECO:0000256" key="1">
    <source>
        <dbReference type="ARBA" id="ARBA00004196"/>
    </source>
</evidence>
<geneLocation type="plasmid" evidence="6 7">
    <name>unnamed5</name>
</geneLocation>
<dbReference type="Gene3D" id="3.40.50.1980">
    <property type="entry name" value="Nitrogenase molybdenum iron protein domain"/>
    <property type="match status" value="1"/>
</dbReference>
<evidence type="ECO:0000256" key="2">
    <source>
        <dbReference type="ARBA" id="ARBA00022448"/>
    </source>
</evidence>
<dbReference type="RefSeq" id="WP_244707269.1">
    <property type="nucleotide sequence ID" value="NZ_BAAADN010000092.1"/>
</dbReference>
<evidence type="ECO:0000313" key="7">
    <source>
        <dbReference type="Proteomes" id="UP000830542"/>
    </source>
</evidence>